<organism evidence="1">
    <name type="scientific">marine sediment metagenome</name>
    <dbReference type="NCBI Taxonomy" id="412755"/>
    <lineage>
        <taxon>unclassified sequences</taxon>
        <taxon>metagenomes</taxon>
        <taxon>ecological metagenomes</taxon>
    </lineage>
</organism>
<name>A0A0F9A7H8_9ZZZZ</name>
<sequence length="91" mass="10594">MSNQLNQSEEPLCKVCLEPTANCICPECPQCGDRGIPKCYKEHPLKLNALQLILRTEKKISQMERELDTEQSYLVWLNEQTESYCEDWSEV</sequence>
<proteinExistence type="predicted"/>
<dbReference type="AlphaFoldDB" id="A0A0F9A7H8"/>
<reference evidence="1" key="1">
    <citation type="journal article" date="2015" name="Nature">
        <title>Complex archaea that bridge the gap between prokaryotes and eukaryotes.</title>
        <authorList>
            <person name="Spang A."/>
            <person name="Saw J.H."/>
            <person name="Jorgensen S.L."/>
            <person name="Zaremba-Niedzwiedzka K."/>
            <person name="Martijn J."/>
            <person name="Lind A.E."/>
            <person name="van Eijk R."/>
            <person name="Schleper C."/>
            <person name="Guy L."/>
            <person name="Ettema T.J."/>
        </authorList>
    </citation>
    <scope>NUCLEOTIDE SEQUENCE</scope>
</reference>
<evidence type="ECO:0000313" key="1">
    <source>
        <dbReference type="EMBL" id="KKL05410.1"/>
    </source>
</evidence>
<dbReference type="EMBL" id="LAZR01044130">
    <property type="protein sequence ID" value="KKL05410.1"/>
    <property type="molecule type" value="Genomic_DNA"/>
</dbReference>
<protein>
    <submittedName>
        <fullName evidence="1">Uncharacterized protein</fullName>
    </submittedName>
</protein>
<comment type="caution">
    <text evidence="1">The sequence shown here is derived from an EMBL/GenBank/DDBJ whole genome shotgun (WGS) entry which is preliminary data.</text>
</comment>
<gene>
    <name evidence="1" type="ORF">LCGC14_2606330</name>
</gene>
<accession>A0A0F9A7H8</accession>